<protein>
    <submittedName>
        <fullName evidence="1">Uncharacterized protein</fullName>
    </submittedName>
</protein>
<dbReference type="AlphaFoldDB" id="A0A7U4SVD6"/>
<accession>A0A7T2U7P4</accession>
<dbReference type="Proteomes" id="UP000594943">
    <property type="component" value="Chromosome 2"/>
</dbReference>
<dbReference type="EMBL" id="CP065687">
    <property type="protein sequence ID" value="QPS47226.1"/>
    <property type="molecule type" value="Genomic_DNA"/>
</dbReference>
<proteinExistence type="predicted"/>
<evidence type="ECO:0000313" key="2">
    <source>
        <dbReference type="Proteomes" id="UP000594943"/>
    </source>
</evidence>
<sequence>MDEYRTPIIDTTIFTDGADAIGVGLDHCPACQTKTPGYLFHETGDESFALARAQNGALKMNGMEVLVLECTTCGYLLMFNRERFTERVAIAEHKRLHVNDEQDQTK</sequence>
<name>A0A7U4SVD6_9BURK</name>
<dbReference type="KEGG" id="bhg:I6G56_22495"/>
<dbReference type="RefSeq" id="WP_009915001.1">
    <property type="nucleotide sequence ID" value="NZ_CP013382.1"/>
</dbReference>
<accession>A0A7U4SVD6</accession>
<gene>
    <name evidence="1" type="ORF">I6G56_22495</name>
</gene>
<reference evidence="1 2" key="1">
    <citation type="submission" date="2020-12" db="EMBL/GenBank/DDBJ databases">
        <title>FDA dAtabase for Regulatory Grade micrObial Sequences (FDA-ARGOS): Supporting development and validation of Infectious Disease Dx tests.</title>
        <authorList>
            <person name="Nelson B."/>
            <person name="Plummer A."/>
            <person name="Tallon L."/>
            <person name="Sadzewicz L."/>
            <person name="Zhao X."/>
            <person name="Boylan J."/>
            <person name="Ott S."/>
            <person name="Bowen H."/>
            <person name="Vavikolanu K."/>
            <person name="Mehta A."/>
            <person name="Aluvathingal J."/>
            <person name="Nadendla S."/>
            <person name="Myers T."/>
            <person name="Yan Y."/>
            <person name="Sichtig H."/>
        </authorList>
    </citation>
    <scope>NUCLEOTIDE SEQUENCE [LARGE SCALE GENOMIC DNA]</scope>
    <source>
        <strain evidence="1 2">FDAARGOS_899</strain>
    </source>
</reference>
<evidence type="ECO:0000313" key="1">
    <source>
        <dbReference type="EMBL" id="QPS47226.1"/>
    </source>
</evidence>
<organism evidence="1 2">
    <name type="scientific">Burkholderia humptydooensis</name>
    <dbReference type="NCBI Taxonomy" id="430531"/>
    <lineage>
        <taxon>Bacteria</taxon>
        <taxon>Pseudomonadati</taxon>
        <taxon>Pseudomonadota</taxon>
        <taxon>Betaproteobacteria</taxon>
        <taxon>Burkholderiales</taxon>
        <taxon>Burkholderiaceae</taxon>
        <taxon>Burkholderia</taxon>
        <taxon>pseudomallei group</taxon>
    </lineage>
</organism>